<evidence type="ECO:0000313" key="3">
    <source>
        <dbReference type="Proteomes" id="UP000232883"/>
    </source>
</evidence>
<proteinExistence type="predicted"/>
<keyword evidence="3" id="KW-1185">Reference proteome</keyword>
<dbReference type="InterPro" id="IPR053148">
    <property type="entry name" value="PD-DEXK-like_domain"/>
</dbReference>
<dbReference type="EMBL" id="CP025096">
    <property type="protein sequence ID" value="AUD05035.1"/>
    <property type="molecule type" value="Genomic_DNA"/>
</dbReference>
<dbReference type="PANTHER" id="PTHR30547">
    <property type="entry name" value="UNCHARACTERIZED PROTEIN YHCG-RELATED"/>
    <property type="match status" value="1"/>
</dbReference>
<accession>A0A2K8Z582</accession>
<dbReference type="Pfam" id="PF17761">
    <property type="entry name" value="DUF1016_N"/>
    <property type="match status" value="1"/>
</dbReference>
<dbReference type="InterPro" id="IPR041527">
    <property type="entry name" value="YhcG_N"/>
</dbReference>
<sequence length="117" mass="13949">MQTFYENNRAVLDSTRQNAYRAVNFAMVEAYWQIGQLIVDEEQQGNNRAEYGTGLLKYLAQRLTSDFGKGFDESNLRYIRLFYKAFPIRDAVRHELSWTHYRLLLKVDNPDARAWYR</sequence>
<feature type="domain" description="YhcG N-terminal" evidence="1">
    <location>
        <begin position="10"/>
        <end position="116"/>
    </location>
</feature>
<protein>
    <recommendedName>
        <fullName evidence="1">YhcG N-terminal domain-containing protein</fullName>
    </recommendedName>
</protein>
<reference evidence="2 3" key="1">
    <citation type="submission" date="2017-11" db="EMBL/GenBank/DDBJ databases">
        <title>Taxonomic description and genome sequences of Spirosoma HA7 sp. nov., isolated from pollen microhabitat of Corylus avellana.</title>
        <authorList>
            <person name="Ambika Manirajan B."/>
            <person name="Suarez C."/>
            <person name="Ratering S."/>
            <person name="Geissler-Plaum R."/>
            <person name="Cardinale M."/>
            <person name="Sylvia S."/>
        </authorList>
    </citation>
    <scope>NUCLEOTIDE SEQUENCE [LARGE SCALE GENOMIC DNA]</scope>
    <source>
        <strain evidence="2 3">HA7</strain>
    </source>
</reference>
<dbReference type="PANTHER" id="PTHR30547:SF5">
    <property type="entry name" value="NUCLEASE YHCG-RELATED"/>
    <property type="match status" value="1"/>
</dbReference>
<dbReference type="Proteomes" id="UP000232883">
    <property type="component" value="Chromosome"/>
</dbReference>
<evidence type="ECO:0000259" key="1">
    <source>
        <dbReference type="Pfam" id="PF17761"/>
    </source>
</evidence>
<dbReference type="RefSeq" id="WP_100991430.1">
    <property type="nucleotide sequence ID" value="NZ_CP025096.1"/>
</dbReference>
<name>A0A2K8Z582_9BACT</name>
<dbReference type="KEGG" id="spir:CWM47_26215"/>
<gene>
    <name evidence="2" type="ORF">CWM47_26215</name>
</gene>
<dbReference type="AlphaFoldDB" id="A0A2K8Z582"/>
<evidence type="ECO:0000313" key="2">
    <source>
        <dbReference type="EMBL" id="AUD05035.1"/>
    </source>
</evidence>
<dbReference type="OrthoDB" id="9801263at2"/>
<organism evidence="2 3">
    <name type="scientific">Spirosoma pollinicola</name>
    <dbReference type="NCBI Taxonomy" id="2057025"/>
    <lineage>
        <taxon>Bacteria</taxon>
        <taxon>Pseudomonadati</taxon>
        <taxon>Bacteroidota</taxon>
        <taxon>Cytophagia</taxon>
        <taxon>Cytophagales</taxon>
        <taxon>Cytophagaceae</taxon>
        <taxon>Spirosoma</taxon>
    </lineage>
</organism>